<keyword evidence="1" id="KW-0408">Iron</keyword>
<dbReference type="PANTHER" id="PTHR33202">
    <property type="entry name" value="ZINC UPTAKE REGULATION PROTEIN"/>
    <property type="match status" value="1"/>
</dbReference>
<dbReference type="AlphaFoldDB" id="A0A3D9XDJ4"/>
<evidence type="ECO:0000256" key="1">
    <source>
        <dbReference type="PIRSR" id="PIRSR602481-2"/>
    </source>
</evidence>
<dbReference type="SUPFAM" id="SSF46785">
    <property type="entry name" value="Winged helix' DNA-binding domain"/>
    <property type="match status" value="1"/>
</dbReference>
<accession>A0A3D9XDJ4</accession>
<dbReference type="EMBL" id="QTUJ01000003">
    <property type="protein sequence ID" value="REF68635.1"/>
    <property type="molecule type" value="Genomic_DNA"/>
</dbReference>
<organism evidence="2 3">
    <name type="scientific">Paracoccus versutus</name>
    <name type="common">Thiobacillus versutus</name>
    <dbReference type="NCBI Taxonomy" id="34007"/>
    <lineage>
        <taxon>Bacteria</taxon>
        <taxon>Pseudomonadati</taxon>
        <taxon>Pseudomonadota</taxon>
        <taxon>Alphaproteobacteria</taxon>
        <taxon>Rhodobacterales</taxon>
        <taxon>Paracoccaceae</taxon>
        <taxon>Paracoccus</taxon>
    </lineage>
</organism>
<reference evidence="2 3" key="1">
    <citation type="submission" date="2018-08" db="EMBL/GenBank/DDBJ databases">
        <title>Genomic Encyclopedia of Archaeal and Bacterial Type Strains, Phase II (KMG-II): from individual species to whole genera.</title>
        <authorList>
            <person name="Goeker M."/>
        </authorList>
    </citation>
    <scope>NUCLEOTIDE SEQUENCE [LARGE SCALE GENOMIC DNA]</scope>
    <source>
        <strain evidence="2 3">DSM 17099</strain>
    </source>
</reference>
<dbReference type="Gene3D" id="1.10.10.10">
    <property type="entry name" value="Winged helix-like DNA-binding domain superfamily/Winged helix DNA-binding domain"/>
    <property type="match status" value="1"/>
</dbReference>
<dbReference type="InterPro" id="IPR036388">
    <property type="entry name" value="WH-like_DNA-bd_sf"/>
</dbReference>
<dbReference type="GO" id="GO:0003700">
    <property type="term" value="F:DNA-binding transcription factor activity"/>
    <property type="evidence" value="ECO:0007669"/>
    <property type="project" value="InterPro"/>
</dbReference>
<dbReference type="PANTHER" id="PTHR33202:SF7">
    <property type="entry name" value="FERRIC UPTAKE REGULATION PROTEIN"/>
    <property type="match status" value="1"/>
</dbReference>
<feature type="binding site" evidence="1">
    <location>
        <position position="97"/>
    </location>
    <ligand>
        <name>Fe cation</name>
        <dbReference type="ChEBI" id="CHEBI:24875"/>
    </ligand>
</feature>
<dbReference type="RefSeq" id="WP_166435584.1">
    <property type="nucleotide sequence ID" value="NZ_CP038197.1"/>
</dbReference>
<dbReference type="GO" id="GO:0008270">
    <property type="term" value="F:zinc ion binding"/>
    <property type="evidence" value="ECO:0007669"/>
    <property type="project" value="TreeGrafter"/>
</dbReference>
<dbReference type="GO" id="GO:0000976">
    <property type="term" value="F:transcription cis-regulatory region binding"/>
    <property type="evidence" value="ECO:0007669"/>
    <property type="project" value="TreeGrafter"/>
</dbReference>
<evidence type="ECO:0000313" key="2">
    <source>
        <dbReference type="EMBL" id="REF68635.1"/>
    </source>
</evidence>
<sequence>MTASDDSPFGSHRARSILAEAGLRATRQRLAIVDILSGQPPRHVSAEDLFDALQSRGAPGSLSRVYGSLKRFCETGLVRRVPAYGNTVWYEMKGEDHHHFYIEEEDRLLDIPAGIIHLAELPPAPPGYELAGIDVLCRIRRTASEAGPGASRGAQTR</sequence>
<dbReference type="Proteomes" id="UP000256941">
    <property type="component" value="Unassembled WGS sequence"/>
</dbReference>
<dbReference type="InterPro" id="IPR002481">
    <property type="entry name" value="FUR"/>
</dbReference>
<comment type="caution">
    <text evidence="2">The sequence shown here is derived from an EMBL/GenBank/DDBJ whole genome shotgun (WGS) entry which is preliminary data.</text>
</comment>
<keyword evidence="1" id="KW-0479">Metal-binding</keyword>
<protein>
    <submittedName>
        <fullName evidence="2">Fur family iron response transcriptional regulator</fullName>
    </submittedName>
</protein>
<gene>
    <name evidence="2" type="ORF">BDD41_3702</name>
</gene>
<evidence type="ECO:0000313" key="3">
    <source>
        <dbReference type="Proteomes" id="UP000256941"/>
    </source>
</evidence>
<dbReference type="GO" id="GO:0045892">
    <property type="term" value="P:negative regulation of DNA-templated transcription"/>
    <property type="evidence" value="ECO:0007669"/>
    <property type="project" value="TreeGrafter"/>
</dbReference>
<dbReference type="InterPro" id="IPR036390">
    <property type="entry name" value="WH_DNA-bd_sf"/>
</dbReference>
<name>A0A3D9XDJ4_PARVE</name>
<dbReference type="GO" id="GO:1900376">
    <property type="term" value="P:regulation of secondary metabolite biosynthetic process"/>
    <property type="evidence" value="ECO:0007669"/>
    <property type="project" value="TreeGrafter"/>
</dbReference>
<comment type="cofactor">
    <cofactor evidence="1">
        <name>Mn(2+)</name>
        <dbReference type="ChEBI" id="CHEBI:29035"/>
    </cofactor>
    <cofactor evidence="1">
        <name>Fe(2+)</name>
        <dbReference type="ChEBI" id="CHEBI:29033"/>
    </cofactor>
    <text evidence="1">Binds 1 Mn(2+) or Fe(2+) ion per subunit.</text>
</comment>
<proteinExistence type="predicted"/>
<dbReference type="Pfam" id="PF01475">
    <property type="entry name" value="FUR"/>
    <property type="match status" value="1"/>
</dbReference>